<dbReference type="Pfam" id="PF00561">
    <property type="entry name" value="Abhydrolase_1"/>
    <property type="match status" value="1"/>
</dbReference>
<dbReference type="SUPFAM" id="SSF53474">
    <property type="entry name" value="alpha/beta-Hydrolases"/>
    <property type="match status" value="1"/>
</dbReference>
<reference evidence="3 4" key="1">
    <citation type="submission" date="2023-12" db="EMBL/GenBank/DDBJ databases">
        <title>the genome sequence of Hyalangium sp. s54d21.</title>
        <authorList>
            <person name="Zhang X."/>
        </authorList>
    </citation>
    <scope>NUCLEOTIDE SEQUENCE [LARGE SCALE GENOMIC DNA]</scope>
    <source>
        <strain evidence="4">s54d21</strain>
    </source>
</reference>
<dbReference type="PRINTS" id="PR00111">
    <property type="entry name" value="ABHYDROLASE"/>
</dbReference>
<dbReference type="RefSeq" id="WP_321551650.1">
    <property type="nucleotide sequence ID" value="NZ_JAXIVS010000025.1"/>
</dbReference>
<evidence type="ECO:0000313" key="3">
    <source>
        <dbReference type="EMBL" id="MDY7232936.1"/>
    </source>
</evidence>
<comment type="caution">
    <text evidence="3">The sequence shown here is derived from an EMBL/GenBank/DDBJ whole genome shotgun (WGS) entry which is preliminary data.</text>
</comment>
<organism evidence="3 4">
    <name type="scientific">Hyalangium rubrum</name>
    <dbReference type="NCBI Taxonomy" id="3103134"/>
    <lineage>
        <taxon>Bacteria</taxon>
        <taxon>Pseudomonadati</taxon>
        <taxon>Myxococcota</taxon>
        <taxon>Myxococcia</taxon>
        <taxon>Myxococcales</taxon>
        <taxon>Cystobacterineae</taxon>
        <taxon>Archangiaceae</taxon>
        <taxon>Hyalangium</taxon>
    </lineage>
</organism>
<dbReference type="PANTHER" id="PTHR43329">
    <property type="entry name" value="EPOXIDE HYDROLASE"/>
    <property type="match status" value="1"/>
</dbReference>
<feature type="domain" description="AB hydrolase-1" evidence="2">
    <location>
        <begin position="23"/>
        <end position="283"/>
    </location>
</feature>
<evidence type="ECO:0000259" key="2">
    <source>
        <dbReference type="Pfam" id="PF00561"/>
    </source>
</evidence>
<dbReference type="Gene3D" id="3.40.50.1820">
    <property type="entry name" value="alpha/beta hydrolase"/>
    <property type="match status" value="1"/>
</dbReference>
<evidence type="ECO:0000313" key="4">
    <source>
        <dbReference type="Proteomes" id="UP001291309"/>
    </source>
</evidence>
<keyword evidence="4" id="KW-1185">Reference proteome</keyword>
<accession>A0ABU5HI63</accession>
<gene>
    <name evidence="3" type="ORF">SYV04_41505</name>
</gene>
<sequence length="298" mass="34376">MQHAYAEINGIRMHYVTHGTGEPILFLHGFPEYWGVWKPLLKEFSKDYRVIAPDLRGYNLTSRPRDVEQYRIQHLVADVRALAEHLGLRKFTLVAQDWGAFLGWSFAIRHPEYIRRFVSIDVTHPAIFDRELKENPYQQKASQYMLGILNNPHAAEELVANDFALPRKLLFEDAIHHGARLSEEDLAEWLTAWRQPGVFKAGHQYYQAARIGPPDGNGFPGGSNLLEDVPQEKWKVNFPVLMLWAEKDPYLLEDCLRGLEVLAPNLTLHKVPGASHWLTLEKPQEVIQHLRDFFAKKG</sequence>
<dbReference type="InterPro" id="IPR029058">
    <property type="entry name" value="AB_hydrolase_fold"/>
</dbReference>
<dbReference type="EMBL" id="JAXIVS010000025">
    <property type="protein sequence ID" value="MDY7232936.1"/>
    <property type="molecule type" value="Genomic_DNA"/>
</dbReference>
<keyword evidence="1 3" id="KW-0378">Hydrolase</keyword>
<proteinExistence type="predicted"/>
<dbReference type="PRINTS" id="PR00412">
    <property type="entry name" value="EPOXHYDRLASE"/>
</dbReference>
<evidence type="ECO:0000256" key="1">
    <source>
        <dbReference type="ARBA" id="ARBA00022801"/>
    </source>
</evidence>
<dbReference type="InterPro" id="IPR000639">
    <property type="entry name" value="Epox_hydrolase-like"/>
</dbReference>
<dbReference type="InterPro" id="IPR000073">
    <property type="entry name" value="AB_hydrolase_1"/>
</dbReference>
<dbReference type="GO" id="GO:0016787">
    <property type="term" value="F:hydrolase activity"/>
    <property type="evidence" value="ECO:0007669"/>
    <property type="project" value="UniProtKB-KW"/>
</dbReference>
<protein>
    <submittedName>
        <fullName evidence="3">Alpha/beta hydrolase</fullName>
    </submittedName>
</protein>
<name>A0ABU5HI63_9BACT</name>
<dbReference type="Proteomes" id="UP001291309">
    <property type="component" value="Unassembled WGS sequence"/>
</dbReference>